<dbReference type="SMART" id="SM00365">
    <property type="entry name" value="LRR_SD22"/>
    <property type="match status" value="5"/>
</dbReference>
<evidence type="ECO:0000256" key="5">
    <source>
        <dbReference type="ARBA" id="ARBA00022692"/>
    </source>
</evidence>
<feature type="chain" id="PRO_5046973999" description="Leucine-rich repeat-containing N-terminal plant-type domain-containing protein" evidence="12">
    <location>
        <begin position="29"/>
        <end position="420"/>
    </location>
</feature>
<evidence type="ECO:0000256" key="7">
    <source>
        <dbReference type="ARBA" id="ARBA00022737"/>
    </source>
</evidence>
<dbReference type="Proteomes" id="UP001396334">
    <property type="component" value="Unassembled WGS sequence"/>
</dbReference>
<evidence type="ECO:0000256" key="9">
    <source>
        <dbReference type="ARBA" id="ARBA00023136"/>
    </source>
</evidence>
<feature type="signal peptide" evidence="12">
    <location>
        <begin position="1"/>
        <end position="28"/>
    </location>
</feature>
<dbReference type="Pfam" id="PF13855">
    <property type="entry name" value="LRR_8"/>
    <property type="match status" value="2"/>
</dbReference>
<comment type="subcellular location">
    <subcellularLocation>
        <location evidence="1">Cell membrane</location>
        <topology evidence="1">Single-pass type I membrane protein</topology>
    </subcellularLocation>
</comment>
<keyword evidence="6 12" id="KW-0732">Signal</keyword>
<comment type="caution">
    <text evidence="14">The sequence shown here is derived from an EMBL/GenBank/DDBJ whole genome shotgun (WGS) entry which is preliminary data.</text>
</comment>
<dbReference type="InterPro" id="IPR032675">
    <property type="entry name" value="LRR_dom_sf"/>
</dbReference>
<keyword evidence="3" id="KW-1003">Cell membrane</keyword>
<reference evidence="14 15" key="1">
    <citation type="journal article" date="2024" name="G3 (Bethesda)">
        <title>Genome assembly of Hibiscus sabdariffa L. provides insights into metabolisms of medicinal natural products.</title>
        <authorList>
            <person name="Kim T."/>
        </authorList>
    </citation>
    <scope>NUCLEOTIDE SEQUENCE [LARGE SCALE GENOMIC DNA]</scope>
    <source>
        <strain evidence="14">TK-2024</strain>
        <tissue evidence="14">Old leaves</tissue>
    </source>
</reference>
<keyword evidence="11" id="KW-0325">Glycoprotein</keyword>
<dbReference type="Pfam" id="PF08263">
    <property type="entry name" value="LRRNT_2"/>
    <property type="match status" value="1"/>
</dbReference>
<keyword evidence="8" id="KW-1133">Transmembrane helix</keyword>
<dbReference type="InterPro" id="IPR013210">
    <property type="entry name" value="LRR_N_plant-typ"/>
</dbReference>
<dbReference type="Pfam" id="PF00560">
    <property type="entry name" value="LRR_1"/>
    <property type="match status" value="1"/>
</dbReference>
<evidence type="ECO:0000256" key="12">
    <source>
        <dbReference type="SAM" id="SignalP"/>
    </source>
</evidence>
<dbReference type="PRINTS" id="PR00019">
    <property type="entry name" value="LEURICHRPT"/>
</dbReference>
<dbReference type="PANTHER" id="PTHR48063:SF48">
    <property type="entry name" value="LRR RECEPTOR-LIKE SERINE_THREONINE-PROTEIN KINASE FLS2"/>
    <property type="match status" value="1"/>
</dbReference>
<name>A0ABR2RWB1_9ROSI</name>
<dbReference type="InterPro" id="IPR001611">
    <property type="entry name" value="Leu-rich_rpt"/>
</dbReference>
<dbReference type="PROSITE" id="PS51450">
    <property type="entry name" value="LRR"/>
    <property type="match status" value="2"/>
</dbReference>
<keyword evidence="7" id="KW-0677">Repeat</keyword>
<dbReference type="InterPro" id="IPR003591">
    <property type="entry name" value="Leu-rich_rpt_typical-subtyp"/>
</dbReference>
<evidence type="ECO:0000256" key="11">
    <source>
        <dbReference type="ARBA" id="ARBA00023180"/>
    </source>
</evidence>
<evidence type="ECO:0000256" key="6">
    <source>
        <dbReference type="ARBA" id="ARBA00022729"/>
    </source>
</evidence>
<gene>
    <name evidence="14" type="ORF">V6N11_079756</name>
</gene>
<organism evidence="14 15">
    <name type="scientific">Hibiscus sabdariffa</name>
    <name type="common">roselle</name>
    <dbReference type="NCBI Taxonomy" id="183260"/>
    <lineage>
        <taxon>Eukaryota</taxon>
        <taxon>Viridiplantae</taxon>
        <taxon>Streptophyta</taxon>
        <taxon>Embryophyta</taxon>
        <taxon>Tracheophyta</taxon>
        <taxon>Spermatophyta</taxon>
        <taxon>Magnoliopsida</taxon>
        <taxon>eudicotyledons</taxon>
        <taxon>Gunneridae</taxon>
        <taxon>Pentapetalae</taxon>
        <taxon>rosids</taxon>
        <taxon>malvids</taxon>
        <taxon>Malvales</taxon>
        <taxon>Malvaceae</taxon>
        <taxon>Malvoideae</taxon>
        <taxon>Hibiscus</taxon>
    </lineage>
</organism>
<evidence type="ECO:0000256" key="10">
    <source>
        <dbReference type="ARBA" id="ARBA00023170"/>
    </source>
</evidence>
<keyword evidence="5" id="KW-0812">Transmembrane</keyword>
<dbReference type="PANTHER" id="PTHR48063">
    <property type="entry name" value="LRR RECEPTOR-LIKE KINASE"/>
    <property type="match status" value="1"/>
</dbReference>
<keyword evidence="10" id="KW-0675">Receptor</keyword>
<evidence type="ECO:0000313" key="15">
    <source>
        <dbReference type="Proteomes" id="UP001396334"/>
    </source>
</evidence>
<evidence type="ECO:0000259" key="13">
    <source>
        <dbReference type="Pfam" id="PF08263"/>
    </source>
</evidence>
<evidence type="ECO:0000256" key="3">
    <source>
        <dbReference type="ARBA" id="ARBA00022475"/>
    </source>
</evidence>
<evidence type="ECO:0000256" key="1">
    <source>
        <dbReference type="ARBA" id="ARBA00004251"/>
    </source>
</evidence>
<accession>A0ABR2RWB1</accession>
<dbReference type="SUPFAM" id="SSF52047">
    <property type="entry name" value="RNI-like"/>
    <property type="match status" value="1"/>
</dbReference>
<proteinExistence type="inferred from homology"/>
<dbReference type="SMART" id="SM00369">
    <property type="entry name" value="LRR_TYP"/>
    <property type="match status" value="6"/>
</dbReference>
<sequence length="420" mass="46790">MTTVTVSLFHFLLVIAVAVCFSCSCCDGNSNVLRIESEREALLKLKNDLIDPSNRLSSWVEGGGCCKWVGVACHNLTGHVDQLHLAAPPDEDEASERSKLGGTINPSLLHLKHLTSLDLSNNNFSNIQIPYFLGLLGSLTYLDLSFAQFQGAIPHNLGNLSKLQYLDLRCDFYSWDMEAKSLQWVSSISSLQYLDLSGVDLYKATDWLQVTFNLSSLLELHLYGCNLEGPIPDYWGNMPFLEIVDLSSNSLNSTMPNSLYSLDHLQSLDLSNNMLQGRLPTSLEYLCNLKELDLSHNKIEGDISEIIHSLSSCSLDCFESLNMKNNHFFGHLTDQICQFKSLVHFSLAGNKISCSIPLSIGELSSLNFFDVSENLLNGTFPPSMGQLSNLETLNIRQNLLEGVVSETYFSNLTKLTQFEF</sequence>
<dbReference type="EMBL" id="JBBPBN010000020">
    <property type="protein sequence ID" value="KAK9017276.1"/>
    <property type="molecule type" value="Genomic_DNA"/>
</dbReference>
<protein>
    <recommendedName>
        <fullName evidence="13">Leucine-rich repeat-containing N-terminal plant-type domain-containing protein</fullName>
    </recommendedName>
</protein>
<dbReference type="Gene3D" id="3.80.10.10">
    <property type="entry name" value="Ribonuclease Inhibitor"/>
    <property type="match status" value="3"/>
</dbReference>
<evidence type="ECO:0000256" key="4">
    <source>
        <dbReference type="ARBA" id="ARBA00022614"/>
    </source>
</evidence>
<evidence type="ECO:0000313" key="14">
    <source>
        <dbReference type="EMBL" id="KAK9017276.1"/>
    </source>
</evidence>
<evidence type="ECO:0000256" key="2">
    <source>
        <dbReference type="ARBA" id="ARBA00009592"/>
    </source>
</evidence>
<keyword evidence="4" id="KW-0433">Leucine-rich repeat</keyword>
<evidence type="ECO:0000256" key="8">
    <source>
        <dbReference type="ARBA" id="ARBA00022989"/>
    </source>
</evidence>
<keyword evidence="15" id="KW-1185">Reference proteome</keyword>
<dbReference type="InterPro" id="IPR046956">
    <property type="entry name" value="RLP23-like"/>
</dbReference>
<keyword evidence="9" id="KW-0472">Membrane</keyword>
<comment type="similarity">
    <text evidence="2">Belongs to the RLP family.</text>
</comment>
<feature type="domain" description="Leucine-rich repeat-containing N-terminal plant-type" evidence="13">
    <location>
        <begin position="36"/>
        <end position="73"/>
    </location>
</feature>